<sequence length="500" mass="55677">MHPKLPPLIQALLAPQRYPGEVARVELVETHISWVLLAGDFAYKIKKPVKLAFLDFSTLALRQQACQDELRLNRRLAPDIYLDVVSLNASPQGPQWGGTGEVLDFAVRMCRFDQTGRLDQVCVRGELRPAHLSDLAQRLVAFHEAAAFAAPDTRFGEPDQVMAPMRDNFSDLAHMLTAPPDANVLTRLAQLQTWTQAQFTRLAPLMQARKLGGWVRECHGDLHLANLVLINGAVRLFDCLEFNEDLRWIDVVSDIAFTYIDLLEHGQPGLANWLVDEVFSHSGDYQGALLLRFYAVYRCLVRAKVAAIRAKQLHANTSEVLADITLAERLAALHPVQLSITHGLSGCGKTYFTDQWLQTNGQTPTLRLRADVERKRLFKLGRLAQSNSGINAGIYAPEVHAQVYAHLRELAASLLAAGWSVMVDATFLKRADRDVFRALAVEQNVRFAILAPQASPEQLRARILARNAAGTDASEATLAVLAHQQHELESLTDDERVFVL</sequence>
<dbReference type="STRING" id="28066.RF819_11935"/>
<proteinExistence type="predicted"/>
<dbReference type="EMBL" id="MTJN01000002">
    <property type="protein sequence ID" value="OOV09094.1"/>
    <property type="molecule type" value="Genomic_DNA"/>
</dbReference>
<dbReference type="SUPFAM" id="SSF52540">
    <property type="entry name" value="P-loop containing nucleoside triphosphate hydrolases"/>
    <property type="match status" value="1"/>
</dbReference>
<dbReference type="PANTHER" id="PTHR43883:SF1">
    <property type="entry name" value="GLUCONOKINASE"/>
    <property type="match status" value="1"/>
</dbReference>
<reference evidence="1 2" key="1">
    <citation type="submission" date="2017-01" db="EMBL/GenBank/DDBJ databases">
        <title>Genome sequencing of Rhodoferax fermentans JCM 7819.</title>
        <authorList>
            <person name="Kim Y.J."/>
            <person name="Farh M.E.-A."/>
            <person name="Yang D.-C."/>
        </authorList>
    </citation>
    <scope>NUCLEOTIDE SEQUENCE [LARGE SCALE GENOMIC DNA]</scope>
    <source>
        <strain evidence="1 2">JCM 7819</strain>
    </source>
</reference>
<dbReference type="OrthoDB" id="9810277at2"/>
<keyword evidence="2" id="KW-1185">Reference proteome</keyword>
<protein>
    <recommendedName>
        <fullName evidence="3">Aminoglycoside phosphotransferase domain-containing protein</fullName>
    </recommendedName>
</protein>
<dbReference type="PANTHER" id="PTHR43883">
    <property type="entry name" value="SLR0207 PROTEIN"/>
    <property type="match status" value="1"/>
</dbReference>
<dbReference type="Proteomes" id="UP000190750">
    <property type="component" value="Unassembled WGS sequence"/>
</dbReference>
<gene>
    <name evidence="1" type="ORF">RF819_11935</name>
</gene>
<name>A0A1T1AYA0_RHOFE</name>
<dbReference type="Gene3D" id="3.90.1200.10">
    <property type="match status" value="1"/>
</dbReference>
<dbReference type="Pfam" id="PF13671">
    <property type="entry name" value="AAA_33"/>
    <property type="match status" value="1"/>
</dbReference>
<dbReference type="Gene3D" id="3.40.50.300">
    <property type="entry name" value="P-loop containing nucleotide triphosphate hydrolases"/>
    <property type="match status" value="1"/>
</dbReference>
<dbReference type="AlphaFoldDB" id="A0A1T1AYA0"/>
<dbReference type="InterPro" id="IPR052732">
    <property type="entry name" value="Cell-binding_unc_protein"/>
</dbReference>
<dbReference type="InterPro" id="IPR011009">
    <property type="entry name" value="Kinase-like_dom_sf"/>
</dbReference>
<comment type="caution">
    <text evidence="1">The sequence shown here is derived from an EMBL/GenBank/DDBJ whole genome shotgun (WGS) entry which is preliminary data.</text>
</comment>
<dbReference type="InterPro" id="IPR027417">
    <property type="entry name" value="P-loop_NTPase"/>
</dbReference>
<evidence type="ECO:0008006" key="3">
    <source>
        <dbReference type="Google" id="ProtNLM"/>
    </source>
</evidence>
<evidence type="ECO:0000313" key="2">
    <source>
        <dbReference type="Proteomes" id="UP000190750"/>
    </source>
</evidence>
<accession>A0A1T1AYA0</accession>
<dbReference type="SUPFAM" id="SSF56112">
    <property type="entry name" value="Protein kinase-like (PK-like)"/>
    <property type="match status" value="1"/>
</dbReference>
<evidence type="ECO:0000313" key="1">
    <source>
        <dbReference type="EMBL" id="OOV09094.1"/>
    </source>
</evidence>
<organism evidence="1 2">
    <name type="scientific">Rhodoferax fermentans</name>
    <dbReference type="NCBI Taxonomy" id="28066"/>
    <lineage>
        <taxon>Bacteria</taxon>
        <taxon>Pseudomonadati</taxon>
        <taxon>Pseudomonadota</taxon>
        <taxon>Betaproteobacteria</taxon>
        <taxon>Burkholderiales</taxon>
        <taxon>Comamonadaceae</taxon>
        <taxon>Rhodoferax</taxon>
    </lineage>
</organism>